<organism evidence="10 11">
    <name type="scientific">Candidatus Adlerbacteria bacterium RIFCSPHIGHO2_02_FULL_52_17</name>
    <dbReference type="NCBI Taxonomy" id="1797240"/>
    <lineage>
        <taxon>Bacteria</taxon>
        <taxon>Candidatus Adleribacteriota</taxon>
    </lineage>
</organism>
<name>A0A1F4XMA1_9BACT</name>
<dbReference type="PANTHER" id="PTHR46494">
    <property type="entry name" value="CORA FAMILY METAL ION TRANSPORTER (EUROFUNG)"/>
    <property type="match status" value="1"/>
</dbReference>
<evidence type="ECO:0000256" key="8">
    <source>
        <dbReference type="SAM" id="Coils"/>
    </source>
</evidence>
<dbReference type="GO" id="GO:0005886">
    <property type="term" value="C:plasma membrane"/>
    <property type="evidence" value="ECO:0007669"/>
    <property type="project" value="UniProtKB-SubCell"/>
</dbReference>
<evidence type="ECO:0000256" key="7">
    <source>
        <dbReference type="ARBA" id="ARBA00023136"/>
    </source>
</evidence>
<evidence type="ECO:0000256" key="6">
    <source>
        <dbReference type="ARBA" id="ARBA00022989"/>
    </source>
</evidence>
<keyword evidence="7 9" id="KW-0472">Membrane</keyword>
<comment type="caution">
    <text evidence="10">The sequence shown here is derived from an EMBL/GenBank/DDBJ whole genome shotgun (WGS) entry which is preliminary data.</text>
</comment>
<evidence type="ECO:0000256" key="5">
    <source>
        <dbReference type="ARBA" id="ARBA00022692"/>
    </source>
</evidence>
<dbReference type="SUPFAM" id="SSF144083">
    <property type="entry name" value="Magnesium transport protein CorA, transmembrane region"/>
    <property type="match status" value="1"/>
</dbReference>
<evidence type="ECO:0008006" key="12">
    <source>
        <dbReference type="Google" id="ProtNLM"/>
    </source>
</evidence>
<dbReference type="Gene3D" id="3.30.460.20">
    <property type="entry name" value="CorA soluble domain-like"/>
    <property type="match status" value="1"/>
</dbReference>
<dbReference type="SUPFAM" id="SSF143865">
    <property type="entry name" value="CorA soluble domain-like"/>
    <property type="match status" value="1"/>
</dbReference>
<dbReference type="Pfam" id="PF01544">
    <property type="entry name" value="CorA"/>
    <property type="match status" value="1"/>
</dbReference>
<dbReference type="GO" id="GO:0050897">
    <property type="term" value="F:cobalt ion binding"/>
    <property type="evidence" value="ECO:0007669"/>
    <property type="project" value="TreeGrafter"/>
</dbReference>
<dbReference type="InterPro" id="IPR045861">
    <property type="entry name" value="CorA_cytoplasmic_dom"/>
</dbReference>
<keyword evidence="3" id="KW-0813">Transport</keyword>
<feature type="coiled-coil region" evidence="8">
    <location>
        <begin position="208"/>
        <end position="235"/>
    </location>
</feature>
<protein>
    <recommendedName>
        <fullName evidence="12">Magnesium transporter CorA</fullName>
    </recommendedName>
</protein>
<reference evidence="10 11" key="1">
    <citation type="journal article" date="2016" name="Nat. Commun.">
        <title>Thousands of microbial genomes shed light on interconnected biogeochemical processes in an aquifer system.</title>
        <authorList>
            <person name="Anantharaman K."/>
            <person name="Brown C.T."/>
            <person name="Hug L.A."/>
            <person name="Sharon I."/>
            <person name="Castelle C.J."/>
            <person name="Probst A.J."/>
            <person name="Thomas B.C."/>
            <person name="Singh A."/>
            <person name="Wilkins M.J."/>
            <person name="Karaoz U."/>
            <person name="Brodie E.L."/>
            <person name="Williams K.H."/>
            <person name="Hubbard S.S."/>
            <person name="Banfield J.F."/>
        </authorList>
    </citation>
    <scope>NUCLEOTIDE SEQUENCE [LARGE SCALE GENOMIC DNA]</scope>
</reference>
<dbReference type="GO" id="GO:0015087">
    <property type="term" value="F:cobalt ion transmembrane transporter activity"/>
    <property type="evidence" value="ECO:0007669"/>
    <property type="project" value="TreeGrafter"/>
</dbReference>
<dbReference type="Proteomes" id="UP000177564">
    <property type="component" value="Unassembled WGS sequence"/>
</dbReference>
<sequence>MLTRYTRSNVAWIDLVAPTPGEVRSLMHEFGIDPLFAEELLLPSFKPKVERRGDIIYVILYFPTMSGHRPEQEIDFIIGKNFLITTHYENIDPLHSFAQVFEVDSVLGREGAASHGGHLFAFMAQNLYRALGLECEAVGRRLKEIEGRVFNGDERKMVVELSHAGRTIHDFRQALAPHQEMLSSLEPVATRMFGTEFSYHVRTVFGAWERVEHTLARLRDSLKELRETNNSLLSTKQNEIMKTLTIMAFVTFPLTLISSVFGMNTRYLPIVGSTGDFWIILSLMLTLAIFFFLFFKHKKWL</sequence>
<comment type="similarity">
    <text evidence="2">Belongs to the CorA metal ion transporter (MIT) (TC 1.A.35) family.</text>
</comment>
<dbReference type="AlphaFoldDB" id="A0A1F4XMA1"/>
<comment type="subcellular location">
    <subcellularLocation>
        <location evidence="1">Cell membrane</location>
        <topology evidence="1">Multi-pass membrane protein</topology>
    </subcellularLocation>
</comment>
<feature type="transmembrane region" description="Helical" evidence="9">
    <location>
        <begin position="244"/>
        <end position="265"/>
    </location>
</feature>
<dbReference type="GO" id="GO:0000287">
    <property type="term" value="F:magnesium ion binding"/>
    <property type="evidence" value="ECO:0007669"/>
    <property type="project" value="TreeGrafter"/>
</dbReference>
<dbReference type="GO" id="GO:0015095">
    <property type="term" value="F:magnesium ion transmembrane transporter activity"/>
    <property type="evidence" value="ECO:0007669"/>
    <property type="project" value="TreeGrafter"/>
</dbReference>
<dbReference type="InterPro" id="IPR045863">
    <property type="entry name" value="CorA_TM1_TM2"/>
</dbReference>
<keyword evidence="8" id="KW-0175">Coiled coil</keyword>
<proteinExistence type="inferred from homology"/>
<dbReference type="PANTHER" id="PTHR46494:SF1">
    <property type="entry name" value="CORA FAMILY METAL ION TRANSPORTER (EUROFUNG)"/>
    <property type="match status" value="1"/>
</dbReference>
<keyword evidence="6 9" id="KW-1133">Transmembrane helix</keyword>
<dbReference type="InterPro" id="IPR002523">
    <property type="entry name" value="MgTranspt_CorA/ZnTranspt_ZntB"/>
</dbReference>
<dbReference type="Gene3D" id="1.20.58.340">
    <property type="entry name" value="Magnesium transport protein CorA, transmembrane region"/>
    <property type="match status" value="2"/>
</dbReference>
<evidence type="ECO:0000313" key="11">
    <source>
        <dbReference type="Proteomes" id="UP000177564"/>
    </source>
</evidence>
<evidence type="ECO:0000256" key="4">
    <source>
        <dbReference type="ARBA" id="ARBA00022475"/>
    </source>
</evidence>
<evidence type="ECO:0000256" key="9">
    <source>
        <dbReference type="SAM" id="Phobius"/>
    </source>
</evidence>
<dbReference type="STRING" id="1797240.A3D68_02645"/>
<evidence type="ECO:0000256" key="2">
    <source>
        <dbReference type="ARBA" id="ARBA00009765"/>
    </source>
</evidence>
<dbReference type="EMBL" id="MEWU01000035">
    <property type="protein sequence ID" value="OGC82855.1"/>
    <property type="molecule type" value="Genomic_DNA"/>
</dbReference>
<keyword evidence="5 9" id="KW-0812">Transmembrane</keyword>
<evidence type="ECO:0000313" key="10">
    <source>
        <dbReference type="EMBL" id="OGC82855.1"/>
    </source>
</evidence>
<evidence type="ECO:0000256" key="1">
    <source>
        <dbReference type="ARBA" id="ARBA00004651"/>
    </source>
</evidence>
<keyword evidence="4" id="KW-1003">Cell membrane</keyword>
<evidence type="ECO:0000256" key="3">
    <source>
        <dbReference type="ARBA" id="ARBA00022448"/>
    </source>
</evidence>
<gene>
    <name evidence="10" type="ORF">A3D68_02645</name>
</gene>
<accession>A0A1F4XMA1</accession>
<feature type="transmembrane region" description="Helical" evidence="9">
    <location>
        <begin position="277"/>
        <end position="295"/>
    </location>
</feature>